<dbReference type="EMBL" id="BSEH01000562">
    <property type="protein sequence ID" value="GLJ58834.1"/>
    <property type="molecule type" value="Genomic_DNA"/>
</dbReference>
<accession>A0AAD3NT11</accession>
<evidence type="ECO:0000313" key="2">
    <source>
        <dbReference type="EMBL" id="GLJ58834.1"/>
    </source>
</evidence>
<evidence type="ECO:0000313" key="3">
    <source>
        <dbReference type="EMBL" id="GLJ58876.1"/>
    </source>
</evidence>
<keyword evidence="4" id="KW-1185">Reference proteome</keyword>
<proteinExistence type="predicted"/>
<dbReference type="AlphaFoldDB" id="A0AAD3NT11"/>
<feature type="region of interest" description="Disordered" evidence="1">
    <location>
        <begin position="19"/>
        <end position="54"/>
    </location>
</feature>
<evidence type="ECO:0000313" key="4">
    <source>
        <dbReference type="Proteomes" id="UP001234787"/>
    </source>
</evidence>
<protein>
    <submittedName>
        <fullName evidence="3">Uncharacterized protein</fullName>
    </submittedName>
</protein>
<name>A0AAD3NT11_CRYJA</name>
<gene>
    <name evidence="2" type="ORF">SUGI_1479610</name>
    <name evidence="3" type="ORF">SUGI_1481620</name>
</gene>
<reference evidence="3" key="1">
    <citation type="submission" date="2022-12" db="EMBL/GenBank/DDBJ databases">
        <title>Chromosome-Level Genome Assembly of Japanese Cedar (Cryptomeriajaponica D. Don).</title>
        <authorList>
            <person name="Fujino T."/>
            <person name="Yamaguchi K."/>
            <person name="Yokoyama T."/>
            <person name="Hamanaka T."/>
            <person name="Harazono Y."/>
            <person name="Kamada H."/>
            <person name="Kobayashi W."/>
            <person name="Ujino-Ihara T."/>
            <person name="Uchiyama K."/>
            <person name="Matsumoto A."/>
            <person name="Izuno A."/>
            <person name="Tsumura Y."/>
            <person name="Toyoda A."/>
            <person name="Shigenobu S."/>
            <person name="Moriguchi Y."/>
            <person name="Ueno S."/>
            <person name="Kasahara M."/>
        </authorList>
    </citation>
    <scope>NUCLEOTIDE SEQUENCE</scope>
</reference>
<dbReference type="Proteomes" id="UP001234787">
    <property type="component" value="Unassembled WGS sequence"/>
</dbReference>
<organism evidence="3 4">
    <name type="scientific">Cryptomeria japonica</name>
    <name type="common">Japanese cedar</name>
    <name type="synonym">Cupressus japonica</name>
    <dbReference type="NCBI Taxonomy" id="3369"/>
    <lineage>
        <taxon>Eukaryota</taxon>
        <taxon>Viridiplantae</taxon>
        <taxon>Streptophyta</taxon>
        <taxon>Embryophyta</taxon>
        <taxon>Tracheophyta</taxon>
        <taxon>Spermatophyta</taxon>
        <taxon>Pinopsida</taxon>
        <taxon>Pinidae</taxon>
        <taxon>Conifers II</taxon>
        <taxon>Cupressales</taxon>
        <taxon>Cupressaceae</taxon>
        <taxon>Cryptomeria</taxon>
    </lineage>
</organism>
<evidence type="ECO:0000256" key="1">
    <source>
        <dbReference type="SAM" id="MobiDB-lite"/>
    </source>
</evidence>
<dbReference type="EMBL" id="BSEH01000580">
    <property type="protein sequence ID" value="GLJ58876.1"/>
    <property type="molecule type" value="Genomic_DNA"/>
</dbReference>
<sequence>MGYYDGDYGKTTMMRRKVAEQQWSFSTGSNPGDLGKQAAGPRGHPERRRMDSSLRRIDSSLEKDRFVSREGWIRLSASTIRLSRRIRALYSPHPSLYYSTHPGMGGGYLDRKVRLFFERQPPQ</sequence>
<comment type="caution">
    <text evidence="3">The sequence shown here is derived from an EMBL/GenBank/DDBJ whole genome shotgun (WGS) entry which is preliminary data.</text>
</comment>
<feature type="compositionally biased region" description="Polar residues" evidence="1">
    <location>
        <begin position="21"/>
        <end position="30"/>
    </location>
</feature>